<protein>
    <submittedName>
        <fullName evidence="1">Uncharacterized protein</fullName>
    </submittedName>
</protein>
<reference evidence="1 2" key="1">
    <citation type="submission" date="2018-01" db="EMBL/GenBank/DDBJ databases">
        <title>Genome characterization of the sugarcane-associated fungus Trichoderma ghanense CCMA-1212 and their application in lignocelulose bioconversion.</title>
        <authorList>
            <person name="Steindorff A.S."/>
            <person name="Mendes T.D."/>
            <person name="Vilela E.S.D."/>
            <person name="Rodrigues D.S."/>
            <person name="Formighieri E.F."/>
            <person name="Melo I.S."/>
            <person name="Favaro L.C.L."/>
        </authorList>
    </citation>
    <scope>NUCLEOTIDE SEQUENCE [LARGE SCALE GENOMIC DNA]</scope>
    <source>
        <strain evidence="1 2">CCMA-1212</strain>
    </source>
</reference>
<dbReference type="Proteomes" id="UP001642720">
    <property type="component" value="Unassembled WGS sequence"/>
</dbReference>
<proteinExistence type="predicted"/>
<organism evidence="1 2">
    <name type="scientific">Trichoderma ghanense</name>
    <dbReference type="NCBI Taxonomy" id="65468"/>
    <lineage>
        <taxon>Eukaryota</taxon>
        <taxon>Fungi</taxon>
        <taxon>Dikarya</taxon>
        <taxon>Ascomycota</taxon>
        <taxon>Pezizomycotina</taxon>
        <taxon>Sordariomycetes</taxon>
        <taxon>Hypocreomycetidae</taxon>
        <taxon>Hypocreales</taxon>
        <taxon>Hypocreaceae</taxon>
        <taxon>Trichoderma</taxon>
    </lineage>
</organism>
<accession>A0ABY2HFR7</accession>
<evidence type="ECO:0000313" key="2">
    <source>
        <dbReference type="Proteomes" id="UP001642720"/>
    </source>
</evidence>
<dbReference type="GeneID" id="300573649"/>
<dbReference type="EMBL" id="PPTA01000002">
    <property type="protein sequence ID" value="TFB05653.1"/>
    <property type="molecule type" value="Genomic_DNA"/>
</dbReference>
<gene>
    <name evidence="1" type="ORF">CCMA1212_001784</name>
</gene>
<comment type="caution">
    <text evidence="1">The sequence shown here is derived from an EMBL/GenBank/DDBJ whole genome shotgun (WGS) entry which is preliminary data.</text>
</comment>
<evidence type="ECO:0000313" key="1">
    <source>
        <dbReference type="EMBL" id="TFB05653.1"/>
    </source>
</evidence>
<keyword evidence="2" id="KW-1185">Reference proteome</keyword>
<name>A0ABY2HFR7_9HYPO</name>
<dbReference type="RefSeq" id="XP_073561854.1">
    <property type="nucleotide sequence ID" value="XM_073699199.1"/>
</dbReference>
<sequence>METPRSGTSSRCIDTRASAALRAPPWDFGFSERISNPRQLRSWSSNAISLPRIDVELWQQPALSHSPSNPHRDGTVATAAGCMTGTDAATRLVLDRPSMSALVLRRQHSAELLSSSLSAGSTADYLLRPPHAASRRLRSEGISLDGSQRFSAQTQCLYSLKQPPPLFTPA</sequence>